<proteinExistence type="predicted"/>
<evidence type="ECO:0000256" key="1">
    <source>
        <dbReference type="ARBA" id="ARBA00022729"/>
    </source>
</evidence>
<dbReference type="PANTHER" id="PTHR35936">
    <property type="entry name" value="MEMBRANE-BOUND LYTIC MUREIN TRANSGLYCOSYLASE F"/>
    <property type="match status" value="1"/>
</dbReference>
<feature type="signal peptide" evidence="3">
    <location>
        <begin position="1"/>
        <end position="18"/>
    </location>
</feature>
<gene>
    <name evidence="5" type="ORF">EH165_00720</name>
</gene>
<dbReference type="KEGG" id="nak:EH165_00720"/>
<keyword evidence="6" id="KW-1185">Reference proteome</keyword>
<dbReference type="AlphaFoldDB" id="A0A3G8ZHS1"/>
<accession>A0A3G8ZHS1</accession>
<dbReference type="InterPro" id="IPR001638">
    <property type="entry name" value="Solute-binding_3/MltF_N"/>
</dbReference>
<dbReference type="OrthoDB" id="4577708at2"/>
<reference evidence="5 6" key="1">
    <citation type="submission" date="2018-11" db="EMBL/GenBank/DDBJ databases">
        <authorList>
            <person name="Da X."/>
        </authorList>
    </citation>
    <scope>NUCLEOTIDE SEQUENCE [LARGE SCALE GENOMIC DNA]</scope>
    <source>
        <strain evidence="5 6">S14-144</strain>
    </source>
</reference>
<evidence type="ECO:0000313" key="5">
    <source>
        <dbReference type="EMBL" id="AZI56909.1"/>
    </source>
</evidence>
<keyword evidence="1 3" id="KW-0732">Signal</keyword>
<feature type="chain" id="PRO_5039256788" evidence="3">
    <location>
        <begin position="19"/>
        <end position="330"/>
    </location>
</feature>
<dbReference type="CDD" id="cd01004">
    <property type="entry name" value="PBP2_MidA_like"/>
    <property type="match status" value="1"/>
</dbReference>
<evidence type="ECO:0000259" key="4">
    <source>
        <dbReference type="SMART" id="SM00062"/>
    </source>
</evidence>
<dbReference type="Pfam" id="PF00497">
    <property type="entry name" value="SBP_bac_3"/>
    <property type="match status" value="1"/>
</dbReference>
<dbReference type="SUPFAM" id="SSF53850">
    <property type="entry name" value="Periplasmic binding protein-like II"/>
    <property type="match status" value="1"/>
</dbReference>
<dbReference type="Proteomes" id="UP000268084">
    <property type="component" value="Chromosome"/>
</dbReference>
<sequence>MKYASASVLIVSMLVAVAGCGSSSDTAGTTAASKSSSSAAATSAGASAGASATSSEAPSAATSASGSGTAASGDATCESIAAKYPALKGTTVKVGTSPGAGNYDAVDEQDPNKIVGVEPDLYDAVSKCVGFSWELQKQDFSGLIPAMQAGQINMISSGMYASDERAQQINFVQYMKAGEASMVAKGNPKGLTSIESTCGMTAAQVTGTVENAIFDKQSAACEAAGKPAIVALSFQDNSQAVSAVAQGRADIFLTDSGVAAYLAAKFPKLEIGFPIVSDFVFGFGFAKDNADLTNAFQDALTLFYKNGDLEKMIVKWGFDASQIFEPAIKS</sequence>
<evidence type="ECO:0000313" key="6">
    <source>
        <dbReference type="Proteomes" id="UP000268084"/>
    </source>
</evidence>
<dbReference type="Gene3D" id="3.40.190.10">
    <property type="entry name" value="Periplasmic binding protein-like II"/>
    <property type="match status" value="2"/>
</dbReference>
<dbReference type="PANTHER" id="PTHR35936:SF17">
    <property type="entry name" value="ARGININE-BINDING EXTRACELLULAR PROTEIN ARTP"/>
    <property type="match status" value="1"/>
</dbReference>
<organism evidence="5 6">
    <name type="scientific">Nakamurella antarctica</name>
    <dbReference type="NCBI Taxonomy" id="1902245"/>
    <lineage>
        <taxon>Bacteria</taxon>
        <taxon>Bacillati</taxon>
        <taxon>Actinomycetota</taxon>
        <taxon>Actinomycetes</taxon>
        <taxon>Nakamurellales</taxon>
        <taxon>Nakamurellaceae</taxon>
        <taxon>Nakamurella</taxon>
    </lineage>
</organism>
<reference evidence="5 6" key="2">
    <citation type="submission" date="2018-12" db="EMBL/GenBank/DDBJ databases">
        <title>Nakamurella antarcticus sp. nov., isolated from Antarctica South Shetland Islands soil.</title>
        <authorList>
            <person name="Peng F."/>
        </authorList>
    </citation>
    <scope>NUCLEOTIDE SEQUENCE [LARGE SCALE GENOMIC DNA]</scope>
    <source>
        <strain evidence="5 6">S14-144</strain>
    </source>
</reference>
<feature type="domain" description="Solute-binding protein family 3/N-terminal" evidence="4">
    <location>
        <begin position="91"/>
        <end position="320"/>
    </location>
</feature>
<evidence type="ECO:0000256" key="3">
    <source>
        <dbReference type="SAM" id="SignalP"/>
    </source>
</evidence>
<feature type="region of interest" description="Disordered" evidence="2">
    <location>
        <begin position="51"/>
        <end position="72"/>
    </location>
</feature>
<dbReference type="EMBL" id="CP034170">
    <property type="protein sequence ID" value="AZI56909.1"/>
    <property type="molecule type" value="Genomic_DNA"/>
</dbReference>
<evidence type="ECO:0000256" key="2">
    <source>
        <dbReference type="SAM" id="MobiDB-lite"/>
    </source>
</evidence>
<dbReference type="PROSITE" id="PS51257">
    <property type="entry name" value="PROKAR_LIPOPROTEIN"/>
    <property type="match status" value="1"/>
</dbReference>
<dbReference type="SMART" id="SM00062">
    <property type="entry name" value="PBPb"/>
    <property type="match status" value="1"/>
</dbReference>
<protein>
    <submittedName>
        <fullName evidence="5">ABC transporter substrate-binding protein</fullName>
    </submittedName>
</protein>
<name>A0A3G8ZHS1_9ACTN</name>